<evidence type="ECO:0000256" key="3">
    <source>
        <dbReference type="ARBA" id="ARBA00022737"/>
    </source>
</evidence>
<dbReference type="PaxDb" id="4081-Solyc12g017800.1.1"/>
<protein>
    <recommendedName>
        <fullName evidence="7">NB-ARC domain-containing protein</fullName>
    </recommendedName>
</protein>
<keyword evidence="6" id="KW-0067">ATP-binding</keyword>
<reference evidence="8" key="2">
    <citation type="submission" date="2019-01" db="UniProtKB">
        <authorList>
            <consortium name="EnsemblPlants"/>
        </authorList>
    </citation>
    <scope>IDENTIFICATION</scope>
    <source>
        <strain evidence="8">cv. Heinz 1706</strain>
    </source>
</reference>
<keyword evidence="4" id="KW-0547">Nucleotide-binding</keyword>
<name>A0A3Q7JU13_SOLLC</name>
<dbReference type="GO" id="GO:0006952">
    <property type="term" value="P:defense response"/>
    <property type="evidence" value="ECO:0007669"/>
    <property type="project" value="UniProtKB-KW"/>
</dbReference>
<evidence type="ECO:0000313" key="9">
    <source>
        <dbReference type="Proteomes" id="UP000004994"/>
    </source>
</evidence>
<organism evidence="8">
    <name type="scientific">Solanum lycopersicum</name>
    <name type="common">Tomato</name>
    <name type="synonym">Lycopersicon esculentum</name>
    <dbReference type="NCBI Taxonomy" id="4081"/>
    <lineage>
        <taxon>Eukaryota</taxon>
        <taxon>Viridiplantae</taxon>
        <taxon>Streptophyta</taxon>
        <taxon>Embryophyta</taxon>
        <taxon>Tracheophyta</taxon>
        <taxon>Spermatophyta</taxon>
        <taxon>Magnoliopsida</taxon>
        <taxon>eudicotyledons</taxon>
        <taxon>Gunneridae</taxon>
        <taxon>Pentapetalae</taxon>
        <taxon>asterids</taxon>
        <taxon>lamiids</taxon>
        <taxon>Solanales</taxon>
        <taxon>Solanaceae</taxon>
        <taxon>Solanoideae</taxon>
        <taxon>Solaneae</taxon>
        <taxon>Solanum</taxon>
        <taxon>Solanum subgen. Lycopersicon</taxon>
    </lineage>
</organism>
<dbReference type="GO" id="GO:0043531">
    <property type="term" value="F:ADP binding"/>
    <property type="evidence" value="ECO:0007669"/>
    <property type="project" value="InterPro"/>
</dbReference>
<evidence type="ECO:0000313" key="8">
    <source>
        <dbReference type="EnsemblPlants" id="Solyc12g017800.2.1"/>
    </source>
</evidence>
<dbReference type="Gene3D" id="3.40.50.300">
    <property type="entry name" value="P-loop containing nucleotide triphosphate hydrolases"/>
    <property type="match status" value="1"/>
</dbReference>
<dbReference type="Gramene" id="Solyc12g017800.2.1">
    <property type="protein sequence ID" value="Solyc12g017800.2.1"/>
    <property type="gene ID" value="Solyc12g017800.2"/>
</dbReference>
<sequence>MAYAALSSLIYTLKQLFKPNESLVCQCCTQQHVESLCKSLSALQDFLDDTTKDIETLKVVEKRIRNVIYKAEDRIDSSLRNIPLADHEDKRKKACRSFYEELLKVEEKVYFLNKEVMVINVNKHGRKSVELATTSSSPDKSTTEENTIVGMEDDFNTILDRLISQTNELTVIPIFGMGGIGKTTLARKLYDDYSIRCRFDKHAWVTISEEYNERQMLLKIISSITGNDREMSNDQLMETVYRGLKGRRFLIVIDDIWSAKAWDQMQRIFPNDDNRSRILLTTRLKYVADYVSYLIFRLIVSLF</sequence>
<dbReference type="Gene3D" id="1.20.5.4130">
    <property type="match status" value="1"/>
</dbReference>
<dbReference type="InterPro" id="IPR038005">
    <property type="entry name" value="RX-like_CC"/>
</dbReference>
<dbReference type="PRINTS" id="PR00364">
    <property type="entry name" value="DISEASERSIST"/>
</dbReference>
<dbReference type="Pfam" id="PF00931">
    <property type="entry name" value="NB-ARC"/>
    <property type="match status" value="1"/>
</dbReference>
<dbReference type="OMA" id="QCCTQQH"/>
<dbReference type="InterPro" id="IPR027417">
    <property type="entry name" value="P-loop_NTPase"/>
</dbReference>
<dbReference type="EnsemblPlants" id="Solyc12g017800.2.1">
    <property type="protein sequence ID" value="Solyc12g017800.2.1"/>
    <property type="gene ID" value="Solyc12g017800.2"/>
</dbReference>
<evidence type="ECO:0000256" key="2">
    <source>
        <dbReference type="ARBA" id="ARBA00022614"/>
    </source>
</evidence>
<dbReference type="InParanoid" id="A0A3Q7JU13"/>
<evidence type="ECO:0000256" key="1">
    <source>
        <dbReference type="ARBA" id="ARBA00008894"/>
    </source>
</evidence>
<dbReference type="InterPro" id="IPR002182">
    <property type="entry name" value="NB-ARC"/>
</dbReference>
<reference evidence="8" key="1">
    <citation type="journal article" date="2012" name="Nature">
        <title>The tomato genome sequence provides insights into fleshy fruit evolution.</title>
        <authorList>
            <consortium name="Tomato Genome Consortium"/>
        </authorList>
    </citation>
    <scope>NUCLEOTIDE SEQUENCE [LARGE SCALE GENOMIC DNA]</scope>
    <source>
        <strain evidence="8">cv. Heinz 1706</strain>
    </source>
</reference>
<evidence type="ECO:0000256" key="4">
    <source>
        <dbReference type="ARBA" id="ARBA00022741"/>
    </source>
</evidence>
<dbReference type="AlphaFoldDB" id="A0A3Q7JU13"/>
<keyword evidence="2" id="KW-0433">Leucine-rich repeat</keyword>
<dbReference type="PANTHER" id="PTHR19338:SF60">
    <property type="entry name" value="NB-ARC DOMAIN-CONTAINING PROTEIN"/>
    <property type="match status" value="1"/>
</dbReference>
<evidence type="ECO:0000259" key="7">
    <source>
        <dbReference type="Pfam" id="PF00931"/>
    </source>
</evidence>
<evidence type="ECO:0000256" key="5">
    <source>
        <dbReference type="ARBA" id="ARBA00022821"/>
    </source>
</evidence>
<keyword evidence="5" id="KW-0611">Plant defense</keyword>
<feature type="domain" description="NB-ARC" evidence="7">
    <location>
        <begin position="152"/>
        <end position="292"/>
    </location>
</feature>
<dbReference type="FunFam" id="3.40.50.300:FF:001091">
    <property type="entry name" value="Probable disease resistance protein At1g61300"/>
    <property type="match status" value="1"/>
</dbReference>
<keyword evidence="9" id="KW-1185">Reference proteome</keyword>
<dbReference type="CDD" id="cd14798">
    <property type="entry name" value="RX-CC_like"/>
    <property type="match status" value="1"/>
</dbReference>
<dbReference type="SUPFAM" id="SSF52540">
    <property type="entry name" value="P-loop containing nucleoside triphosphate hydrolases"/>
    <property type="match status" value="1"/>
</dbReference>
<evidence type="ECO:0000256" key="6">
    <source>
        <dbReference type="ARBA" id="ARBA00022840"/>
    </source>
</evidence>
<dbReference type="GO" id="GO:0005524">
    <property type="term" value="F:ATP binding"/>
    <property type="evidence" value="ECO:0007669"/>
    <property type="project" value="UniProtKB-KW"/>
</dbReference>
<dbReference type="PANTHER" id="PTHR19338">
    <property type="entry name" value="TRANSLOCASE OF INNER MITOCHONDRIAL MEMBRANE 13 HOMOLOG"/>
    <property type="match status" value="1"/>
</dbReference>
<accession>A0A3Q7JU13</accession>
<proteinExistence type="inferred from homology"/>
<keyword evidence="3" id="KW-0677">Repeat</keyword>
<dbReference type="Proteomes" id="UP000004994">
    <property type="component" value="Chromosome 12"/>
</dbReference>
<comment type="similarity">
    <text evidence="1">Belongs to the disease resistance NB-LRR family.</text>
</comment>